<evidence type="ECO:0000256" key="1">
    <source>
        <dbReference type="SAM" id="SignalP"/>
    </source>
</evidence>
<reference evidence="2 3" key="1">
    <citation type="journal article" date="2020" name="Int. J. Syst. Evol. Microbiol.">
        <title>Novel acetic acid bacteria from cider fermentations: Acetobacter conturbans sp. nov. and Acetobacter fallax sp. nov.</title>
        <authorList>
            <person name="Sombolestani A.S."/>
            <person name="Cleenwerck I."/>
            <person name="Cnockaert M."/>
            <person name="Borremans W."/>
            <person name="Wieme A.D."/>
            <person name="De Vuyst L."/>
            <person name="Vandamme P."/>
        </authorList>
    </citation>
    <scope>NUCLEOTIDE SEQUENCE [LARGE SCALE GENOMIC DNA]</scope>
    <source>
        <strain evidence="2 3">LMG 1627</strain>
    </source>
</reference>
<gene>
    <name evidence="2" type="ORF">GOB81_02890</name>
</gene>
<sequence>MRLKYLGCVAILLGLIGATPLNAQDAPTDDPLADETDQYVPNITSRNVIVWCSALNGDRQEFYLSQMKRLKSTSPLAIGSMSGHFAQTVNARFGTHLAMNAPHCRSFRKAAAAESARMLEVGQAKKQGLSVVDPGIF</sequence>
<evidence type="ECO:0000313" key="2">
    <source>
        <dbReference type="EMBL" id="NHN87579.1"/>
    </source>
</evidence>
<organism evidence="2 3">
    <name type="scientific">Acetobacter conturbans</name>
    <dbReference type="NCBI Taxonomy" id="1737472"/>
    <lineage>
        <taxon>Bacteria</taxon>
        <taxon>Pseudomonadati</taxon>
        <taxon>Pseudomonadota</taxon>
        <taxon>Alphaproteobacteria</taxon>
        <taxon>Acetobacterales</taxon>
        <taxon>Acetobacteraceae</taxon>
        <taxon>Acetobacter</taxon>
    </lineage>
</organism>
<keyword evidence="1" id="KW-0732">Signal</keyword>
<comment type="caution">
    <text evidence="2">The sequence shown here is derived from an EMBL/GenBank/DDBJ whole genome shotgun (WGS) entry which is preliminary data.</text>
</comment>
<accession>A0ABX0K1H9</accession>
<feature type="signal peptide" evidence="1">
    <location>
        <begin position="1"/>
        <end position="23"/>
    </location>
</feature>
<dbReference type="EMBL" id="WOSY01000002">
    <property type="protein sequence ID" value="NHN87579.1"/>
    <property type="molecule type" value="Genomic_DNA"/>
</dbReference>
<evidence type="ECO:0000313" key="3">
    <source>
        <dbReference type="Proteomes" id="UP000631653"/>
    </source>
</evidence>
<keyword evidence="3" id="KW-1185">Reference proteome</keyword>
<name>A0ABX0K1H9_9PROT</name>
<proteinExistence type="predicted"/>
<protein>
    <submittedName>
        <fullName evidence="2">Uncharacterized protein</fullName>
    </submittedName>
</protein>
<feature type="chain" id="PRO_5046206748" evidence="1">
    <location>
        <begin position="24"/>
        <end position="137"/>
    </location>
</feature>
<dbReference type="RefSeq" id="WP_173568867.1">
    <property type="nucleotide sequence ID" value="NZ_WOSY01000002.1"/>
</dbReference>
<dbReference type="Proteomes" id="UP000631653">
    <property type="component" value="Unassembled WGS sequence"/>
</dbReference>